<proteinExistence type="predicted"/>
<accession>A0A9D1N8V7</accession>
<evidence type="ECO:0000313" key="3">
    <source>
        <dbReference type="Proteomes" id="UP000886857"/>
    </source>
</evidence>
<reference evidence="2" key="2">
    <citation type="journal article" date="2021" name="PeerJ">
        <title>Extensive microbial diversity within the chicken gut microbiome revealed by metagenomics and culture.</title>
        <authorList>
            <person name="Gilroy R."/>
            <person name="Ravi A."/>
            <person name="Getino M."/>
            <person name="Pursley I."/>
            <person name="Horton D.L."/>
            <person name="Alikhan N.F."/>
            <person name="Baker D."/>
            <person name="Gharbi K."/>
            <person name="Hall N."/>
            <person name="Watson M."/>
            <person name="Adriaenssens E.M."/>
            <person name="Foster-Nyarko E."/>
            <person name="Jarju S."/>
            <person name="Secka A."/>
            <person name="Antonio M."/>
            <person name="Oren A."/>
            <person name="Chaudhuri R.R."/>
            <person name="La Ragione R."/>
            <person name="Hildebrand F."/>
            <person name="Pallen M.J."/>
        </authorList>
    </citation>
    <scope>NUCLEOTIDE SEQUENCE</scope>
    <source>
        <strain evidence="2">10406</strain>
    </source>
</reference>
<gene>
    <name evidence="2" type="ORF">IAC73_00505</name>
</gene>
<dbReference type="AlphaFoldDB" id="A0A9D1N8V7"/>
<dbReference type="Proteomes" id="UP000886857">
    <property type="component" value="Unassembled WGS sequence"/>
</dbReference>
<comment type="caution">
    <text evidence="2">The sequence shown here is derived from an EMBL/GenBank/DDBJ whole genome shotgun (WGS) entry which is preliminary data.</text>
</comment>
<evidence type="ECO:0000256" key="1">
    <source>
        <dbReference type="SAM" id="MobiDB-lite"/>
    </source>
</evidence>
<organism evidence="2 3">
    <name type="scientific">Candidatus Limadaptatus stercoripullorum</name>
    <dbReference type="NCBI Taxonomy" id="2840846"/>
    <lineage>
        <taxon>Bacteria</taxon>
        <taxon>Bacillati</taxon>
        <taxon>Bacillota</taxon>
        <taxon>Clostridia</taxon>
        <taxon>Eubacteriales</taxon>
        <taxon>Candidatus Limadaptatus</taxon>
    </lineage>
</organism>
<dbReference type="EMBL" id="DVOE01000006">
    <property type="protein sequence ID" value="HIU98311.1"/>
    <property type="molecule type" value="Genomic_DNA"/>
</dbReference>
<feature type="region of interest" description="Disordered" evidence="1">
    <location>
        <begin position="1"/>
        <end position="22"/>
    </location>
</feature>
<protein>
    <submittedName>
        <fullName evidence="2">Uncharacterized protein</fullName>
    </submittedName>
</protein>
<sequence>MIDFEKLGFGAQTPDTDGYDGEETRDYEEAAYSSATSEYAPEAGSVPRKIPGKANIVVLGVGGGG</sequence>
<evidence type="ECO:0000313" key="2">
    <source>
        <dbReference type="EMBL" id="HIU98311.1"/>
    </source>
</evidence>
<feature type="non-terminal residue" evidence="2">
    <location>
        <position position="65"/>
    </location>
</feature>
<name>A0A9D1N8V7_9FIRM</name>
<reference evidence="2" key="1">
    <citation type="submission" date="2020-10" db="EMBL/GenBank/DDBJ databases">
        <authorList>
            <person name="Gilroy R."/>
        </authorList>
    </citation>
    <scope>NUCLEOTIDE SEQUENCE</scope>
    <source>
        <strain evidence="2">10406</strain>
    </source>
</reference>